<dbReference type="Gene3D" id="2.60.120.260">
    <property type="entry name" value="Galactose-binding domain-like"/>
    <property type="match status" value="1"/>
</dbReference>
<dbReference type="GO" id="GO:0045493">
    <property type="term" value="P:xylan catabolic process"/>
    <property type="evidence" value="ECO:0007669"/>
    <property type="project" value="UniProtKB-KW"/>
</dbReference>
<reference evidence="11 12" key="1">
    <citation type="submission" date="2014-05" db="EMBL/GenBank/DDBJ databases">
        <title>Genome Sequence of Flavobacterium sp. EM1321.</title>
        <authorList>
            <person name="Shin S.-K."/>
            <person name="Yi H."/>
        </authorList>
    </citation>
    <scope>NUCLEOTIDE SEQUENCE [LARGE SCALE GENOMIC DNA]</scope>
    <source>
        <strain evidence="11 12">EM1321</strain>
    </source>
</reference>
<sequence length="450" mass="51282">MKKLNICKLSLSILILCHYITIAQNPIVRNQFSADPSARVFGDRVYVYPSHDILATEEKGKKDWFCMEDYHVFSSDNLIDWTDHGMIIHQNKVPWVRPESYSMWAPDCIERNGKYYFYFPSTPKDTVVDGKGFSIGVAVSDKPSGNFIPEVKPIKGVKGIDPNVFIDKDGQAYLYWSARDIFGAKLKENMLELDSEVKTLADLPSKGLKEGPYVFERKGIYYLTYPHVENKIERLEYAISDNPLGPFKVMGVIMDESPTGCWTNHHSIIEFKNQWYLFYHHNDYSPTFDKARSIRADSLSFNADGTIQKVIPTLRGIGVTNATKEIQIDRYSKISDKGASIAFLDPLNSFKGWKTILNDSSAWIRYNTVDFGKKPLKSIVVKVSSRSGGTIQIRTQSKDGVVIAEVKIPVNTEWQNIEVPLKKFQTGIQDLSVTMTESNKEVEFDWISFK</sequence>
<evidence type="ECO:0000259" key="10">
    <source>
        <dbReference type="PROSITE" id="PS51175"/>
    </source>
</evidence>
<dbReference type="InterPro" id="IPR023296">
    <property type="entry name" value="Glyco_hydro_beta-prop_sf"/>
</dbReference>
<evidence type="ECO:0000256" key="2">
    <source>
        <dbReference type="ARBA" id="ARBA00022651"/>
    </source>
</evidence>
<evidence type="ECO:0000256" key="6">
    <source>
        <dbReference type="ARBA" id="ARBA00023295"/>
    </source>
</evidence>
<comment type="similarity">
    <text evidence="1 8">Belongs to the glycosyl hydrolase 43 family.</text>
</comment>
<keyword evidence="12" id="KW-1185">Reference proteome</keyword>
<dbReference type="EMBL" id="JNCA01000023">
    <property type="protein sequence ID" value="KDN54375.1"/>
    <property type="molecule type" value="Genomic_DNA"/>
</dbReference>
<dbReference type="PROSITE" id="PS51175">
    <property type="entry name" value="CBM6"/>
    <property type="match status" value="1"/>
</dbReference>
<evidence type="ECO:0000256" key="3">
    <source>
        <dbReference type="ARBA" id="ARBA00022729"/>
    </source>
</evidence>
<keyword evidence="2" id="KW-0858">Xylan degradation</keyword>
<dbReference type="PANTHER" id="PTHR43772">
    <property type="entry name" value="ENDO-1,4-BETA-XYLANASE"/>
    <property type="match status" value="1"/>
</dbReference>
<gene>
    <name evidence="11" type="ORF">FEM21_24880</name>
</gene>
<dbReference type="SUPFAM" id="SSF75005">
    <property type="entry name" value="Arabinanase/levansucrase/invertase"/>
    <property type="match status" value="1"/>
</dbReference>
<evidence type="ECO:0000256" key="5">
    <source>
        <dbReference type="ARBA" id="ARBA00023277"/>
    </source>
</evidence>
<dbReference type="STRING" id="1492738.FEM21_24880"/>
<proteinExistence type="inferred from homology"/>
<dbReference type="OrthoDB" id="9763933at2"/>
<dbReference type="InterPro" id="IPR005084">
    <property type="entry name" value="CBM6"/>
</dbReference>
<dbReference type="eggNOG" id="COG3507">
    <property type="taxonomic scope" value="Bacteria"/>
</dbReference>
<keyword evidence="3 9" id="KW-0732">Signal</keyword>
<dbReference type="Pfam" id="PF03422">
    <property type="entry name" value="CBM_6"/>
    <property type="match status" value="1"/>
</dbReference>
<evidence type="ECO:0000256" key="7">
    <source>
        <dbReference type="PIRSR" id="PIRSR606710-2"/>
    </source>
</evidence>
<evidence type="ECO:0000313" key="12">
    <source>
        <dbReference type="Proteomes" id="UP000027064"/>
    </source>
</evidence>
<dbReference type="CDD" id="cd08990">
    <property type="entry name" value="GH43_AXH_like"/>
    <property type="match status" value="1"/>
</dbReference>
<keyword evidence="2" id="KW-0624">Polysaccharide degradation</keyword>
<feature type="site" description="Important for catalytic activity, responsible for pKa modulation of the active site Glu and correct orientation of both the proton donor and substrate" evidence="7">
    <location>
        <position position="161"/>
    </location>
</feature>
<dbReference type="CDD" id="cd04084">
    <property type="entry name" value="CBM6_xylanase-like"/>
    <property type="match status" value="1"/>
</dbReference>
<keyword evidence="5" id="KW-0119">Carbohydrate metabolism</keyword>
<dbReference type="PANTHER" id="PTHR43772:SF2">
    <property type="entry name" value="PUTATIVE (AFU_ORTHOLOGUE AFUA_2G04480)-RELATED"/>
    <property type="match status" value="1"/>
</dbReference>
<feature type="domain" description="CBM6" evidence="10">
    <location>
        <begin position="324"/>
        <end position="450"/>
    </location>
</feature>
<dbReference type="GO" id="GO:0030246">
    <property type="term" value="F:carbohydrate binding"/>
    <property type="evidence" value="ECO:0007669"/>
    <property type="project" value="InterPro"/>
</dbReference>
<keyword evidence="6 8" id="KW-0326">Glycosidase</keyword>
<organism evidence="11 12">
    <name type="scientific">Flavobacterium seoulense</name>
    <dbReference type="NCBI Taxonomy" id="1492738"/>
    <lineage>
        <taxon>Bacteria</taxon>
        <taxon>Pseudomonadati</taxon>
        <taxon>Bacteroidota</taxon>
        <taxon>Flavobacteriia</taxon>
        <taxon>Flavobacteriales</taxon>
        <taxon>Flavobacteriaceae</taxon>
        <taxon>Flavobacterium</taxon>
    </lineage>
</organism>
<dbReference type="InterPro" id="IPR052176">
    <property type="entry name" value="Glycosyl_Hydrlase_43_Enz"/>
</dbReference>
<dbReference type="InterPro" id="IPR006710">
    <property type="entry name" value="Glyco_hydro_43"/>
</dbReference>
<dbReference type="AlphaFoldDB" id="A0A066WUR0"/>
<evidence type="ECO:0000256" key="4">
    <source>
        <dbReference type="ARBA" id="ARBA00022801"/>
    </source>
</evidence>
<dbReference type="InterPro" id="IPR008979">
    <property type="entry name" value="Galactose-bd-like_sf"/>
</dbReference>
<dbReference type="GO" id="GO:0004553">
    <property type="term" value="F:hydrolase activity, hydrolyzing O-glycosyl compounds"/>
    <property type="evidence" value="ECO:0007669"/>
    <property type="project" value="InterPro"/>
</dbReference>
<accession>A0A066WUR0</accession>
<evidence type="ECO:0000256" key="1">
    <source>
        <dbReference type="ARBA" id="ARBA00009865"/>
    </source>
</evidence>
<name>A0A066WUR0_9FLAO</name>
<dbReference type="Gene3D" id="2.115.10.20">
    <property type="entry name" value="Glycosyl hydrolase domain, family 43"/>
    <property type="match status" value="1"/>
</dbReference>
<dbReference type="SMART" id="SM00606">
    <property type="entry name" value="CBD_IV"/>
    <property type="match status" value="1"/>
</dbReference>
<dbReference type="Proteomes" id="UP000027064">
    <property type="component" value="Unassembled WGS sequence"/>
</dbReference>
<evidence type="ECO:0000256" key="9">
    <source>
        <dbReference type="SAM" id="SignalP"/>
    </source>
</evidence>
<protein>
    <submittedName>
        <fullName evidence="11">Alpha-N-arabinofuranosidase</fullName>
    </submittedName>
</protein>
<dbReference type="SUPFAM" id="SSF49785">
    <property type="entry name" value="Galactose-binding domain-like"/>
    <property type="match status" value="1"/>
</dbReference>
<dbReference type="RefSeq" id="WP_035660719.1">
    <property type="nucleotide sequence ID" value="NZ_JNCA01000023.1"/>
</dbReference>
<feature type="signal peptide" evidence="9">
    <location>
        <begin position="1"/>
        <end position="23"/>
    </location>
</feature>
<dbReference type="PATRIC" id="fig|1492738.3.peg.2475"/>
<comment type="caution">
    <text evidence="11">The sequence shown here is derived from an EMBL/GenBank/DDBJ whole genome shotgun (WGS) entry which is preliminary data.</text>
</comment>
<evidence type="ECO:0000313" key="11">
    <source>
        <dbReference type="EMBL" id="KDN54375.1"/>
    </source>
</evidence>
<evidence type="ECO:0000256" key="8">
    <source>
        <dbReference type="RuleBase" id="RU361187"/>
    </source>
</evidence>
<dbReference type="Pfam" id="PF04616">
    <property type="entry name" value="Glyco_hydro_43"/>
    <property type="match status" value="1"/>
</dbReference>
<dbReference type="InterPro" id="IPR006584">
    <property type="entry name" value="Cellulose-bd_IV"/>
</dbReference>
<keyword evidence="4 8" id="KW-0378">Hydrolase</keyword>
<feature type="chain" id="PRO_5001629471" evidence="9">
    <location>
        <begin position="24"/>
        <end position="450"/>
    </location>
</feature>